<proteinExistence type="inferred from homology"/>
<dbReference type="EMBL" id="WXYO01000001">
    <property type="protein sequence ID" value="NAS10434.1"/>
    <property type="molecule type" value="Genomic_DNA"/>
</dbReference>
<dbReference type="SUPFAM" id="SSF51445">
    <property type="entry name" value="(Trans)glycosidases"/>
    <property type="match status" value="1"/>
</dbReference>
<dbReference type="Pfam" id="PF00150">
    <property type="entry name" value="Cellulase"/>
    <property type="match status" value="1"/>
</dbReference>
<gene>
    <name evidence="10" type="ORF">GTQ38_00370</name>
</gene>
<dbReference type="AlphaFoldDB" id="A0A6L9E724"/>
<feature type="domain" description="Glycoside hydrolase family 5" evidence="9">
    <location>
        <begin position="238"/>
        <end position="468"/>
    </location>
</feature>
<accession>A0A6L9E724</accession>
<evidence type="ECO:0000256" key="2">
    <source>
        <dbReference type="ARBA" id="ARBA00022801"/>
    </source>
</evidence>
<evidence type="ECO:0000256" key="5">
    <source>
        <dbReference type="ARBA" id="ARBA00023295"/>
    </source>
</evidence>
<dbReference type="InterPro" id="IPR050386">
    <property type="entry name" value="Glycosyl_hydrolase_5"/>
</dbReference>
<dbReference type="InterPro" id="IPR001547">
    <property type="entry name" value="Glyco_hydro_5"/>
</dbReference>
<keyword evidence="3" id="KW-0136">Cellulose degradation</keyword>
<dbReference type="GO" id="GO:0008422">
    <property type="term" value="F:beta-glucosidase activity"/>
    <property type="evidence" value="ECO:0007669"/>
    <property type="project" value="TreeGrafter"/>
</dbReference>
<dbReference type="InterPro" id="IPR018087">
    <property type="entry name" value="Glyco_hydro_5_CS"/>
</dbReference>
<evidence type="ECO:0000256" key="1">
    <source>
        <dbReference type="ARBA" id="ARBA00005641"/>
    </source>
</evidence>
<dbReference type="RefSeq" id="WP_161433247.1">
    <property type="nucleotide sequence ID" value="NZ_WXYO01000001.1"/>
</dbReference>
<keyword evidence="8" id="KW-0472">Membrane</keyword>
<evidence type="ECO:0000259" key="9">
    <source>
        <dbReference type="Pfam" id="PF00150"/>
    </source>
</evidence>
<dbReference type="Gene3D" id="3.20.20.80">
    <property type="entry name" value="Glycosidases"/>
    <property type="match status" value="1"/>
</dbReference>
<dbReference type="PANTHER" id="PTHR31297">
    <property type="entry name" value="GLUCAN ENDO-1,6-BETA-GLUCOSIDASE B"/>
    <property type="match status" value="1"/>
</dbReference>
<keyword evidence="8" id="KW-0812">Transmembrane</keyword>
<evidence type="ECO:0000256" key="8">
    <source>
        <dbReference type="SAM" id="Phobius"/>
    </source>
</evidence>
<dbReference type="PANTHER" id="PTHR31297:SF41">
    <property type="entry name" value="ENDOGLUCANASE, PUTATIVE (AFU_ORTHOLOGUE AFUA_5G01830)-RELATED"/>
    <property type="match status" value="1"/>
</dbReference>
<name>A0A6L9E724_9FLAO</name>
<keyword evidence="6" id="KW-0624">Polysaccharide degradation</keyword>
<keyword evidence="8" id="KW-1133">Transmembrane helix</keyword>
<protein>
    <submittedName>
        <fullName evidence="10">Cellulase family glycosylhydrolase</fullName>
    </submittedName>
</protein>
<keyword evidence="11" id="KW-1185">Reference proteome</keyword>
<sequence length="511" mass="59839">MNSNWNKNIYRALLLLSFIAVNALVIFAISEVYGYLNSGADRSKLLHLSTAVEAAYQPKMLWDTQNCAGRPMEAQTLKNISRDYKNAWYFYLRAFHHNDAAGLKDYFTDRMLSRLEDYIALNRKNSVYIEKTTLEHQPELKFYSADGKIVTFTDHNVRSYEKAYQYGSVIDQRESQRSYQVVLLLEDGFWRIRQLVEIESDSGSQSRLSTKTDLSGIDNIRGINYYPREQPWSLFNEYFSKEVIEKDFKLIQEMGFNTLRIFIPYEDFGGAEVIPEKLARLKEFMDLARKRNLKVLITLFDFYGNYELNDWTLTQRHAEQLVSALKDHPALLGWDIKNEPDLDFDSRGKEVVLSWLTEMRKQLRIWDKTHPITIGWSSPEAAAELTESLDFISFHYYRDVQDFPTALAALRAKAKNKPLLLQEFGRSSYSGFWNFYSGSEKKQASYYREMMEVVRSQDVPFMVWTLYDFEKVPQTVVGRLPWRKQPQRYYGLIDSDGKAKPALEYVAKVLE</sequence>
<dbReference type="GO" id="GO:0030245">
    <property type="term" value="P:cellulose catabolic process"/>
    <property type="evidence" value="ECO:0007669"/>
    <property type="project" value="UniProtKB-KW"/>
</dbReference>
<evidence type="ECO:0000313" key="10">
    <source>
        <dbReference type="EMBL" id="NAS10434.1"/>
    </source>
</evidence>
<keyword evidence="4" id="KW-0119">Carbohydrate metabolism</keyword>
<comment type="caution">
    <text evidence="10">The sequence shown here is derived from an EMBL/GenBank/DDBJ whole genome shotgun (WGS) entry which is preliminary data.</text>
</comment>
<dbReference type="PROSITE" id="PS00659">
    <property type="entry name" value="GLYCOSYL_HYDROL_F5"/>
    <property type="match status" value="1"/>
</dbReference>
<keyword evidence="2 7" id="KW-0378">Hydrolase</keyword>
<dbReference type="InterPro" id="IPR017853">
    <property type="entry name" value="GH"/>
</dbReference>
<keyword evidence="5 7" id="KW-0326">Glycosidase</keyword>
<evidence type="ECO:0000256" key="6">
    <source>
        <dbReference type="ARBA" id="ARBA00023326"/>
    </source>
</evidence>
<dbReference type="GO" id="GO:0005576">
    <property type="term" value="C:extracellular region"/>
    <property type="evidence" value="ECO:0007669"/>
    <property type="project" value="TreeGrafter"/>
</dbReference>
<reference evidence="10 11" key="1">
    <citation type="submission" date="2020-01" db="EMBL/GenBank/DDBJ databases">
        <title>Bacteria diversity of Porities sp.</title>
        <authorList>
            <person name="Wang G."/>
        </authorList>
    </citation>
    <scope>NUCLEOTIDE SEQUENCE [LARGE SCALE GENOMIC DNA]</scope>
    <source>
        <strain evidence="10 11">R33</strain>
    </source>
</reference>
<evidence type="ECO:0000256" key="4">
    <source>
        <dbReference type="ARBA" id="ARBA00023277"/>
    </source>
</evidence>
<organism evidence="10 11">
    <name type="scientific">Poritiphilus flavus</name>
    <dbReference type="NCBI Taxonomy" id="2697053"/>
    <lineage>
        <taxon>Bacteria</taxon>
        <taxon>Pseudomonadati</taxon>
        <taxon>Bacteroidota</taxon>
        <taxon>Flavobacteriia</taxon>
        <taxon>Flavobacteriales</taxon>
        <taxon>Flavobacteriaceae</taxon>
        <taxon>Poritiphilus</taxon>
    </lineage>
</organism>
<dbReference type="Proteomes" id="UP000475249">
    <property type="component" value="Unassembled WGS sequence"/>
</dbReference>
<evidence type="ECO:0000313" key="11">
    <source>
        <dbReference type="Proteomes" id="UP000475249"/>
    </source>
</evidence>
<evidence type="ECO:0000256" key="7">
    <source>
        <dbReference type="RuleBase" id="RU361153"/>
    </source>
</evidence>
<feature type="transmembrane region" description="Helical" evidence="8">
    <location>
        <begin position="12"/>
        <end position="36"/>
    </location>
</feature>
<dbReference type="GO" id="GO:0009986">
    <property type="term" value="C:cell surface"/>
    <property type="evidence" value="ECO:0007669"/>
    <property type="project" value="TreeGrafter"/>
</dbReference>
<evidence type="ECO:0000256" key="3">
    <source>
        <dbReference type="ARBA" id="ARBA00023001"/>
    </source>
</evidence>
<comment type="similarity">
    <text evidence="1 7">Belongs to the glycosyl hydrolase 5 (cellulase A) family.</text>
</comment>